<reference evidence="2" key="1">
    <citation type="submission" date="2011-02" db="EMBL/GenBank/DDBJ databases">
        <title>The genome of the leaf-cutting ant Acromyrmex echinatior suggests key adaptations to social evolution and fungus farming.</title>
        <authorList>
            <person name="Nygaard S."/>
            <person name="Zhang G."/>
        </authorList>
    </citation>
    <scope>NUCLEOTIDE SEQUENCE</scope>
</reference>
<feature type="compositionally biased region" description="Polar residues" evidence="1">
    <location>
        <begin position="88"/>
        <end position="98"/>
    </location>
</feature>
<feature type="region of interest" description="Disordered" evidence="1">
    <location>
        <begin position="88"/>
        <end position="123"/>
    </location>
</feature>
<sequence length="123" mass="14209">MEWEKDPESFSKKRSTKNLDKAFNMVSHNKFKKVTVTIVKPDTQIWSLIRTFKKHELVTRLVTHIRHLEPKLKSRKSRLSPNSYLELGNNVSEVTNPGIQEESAVENSLDPPVHQGRTPYDLG</sequence>
<proteinExistence type="predicted"/>
<name>F4WA50_ACREC</name>
<evidence type="ECO:0000256" key="1">
    <source>
        <dbReference type="SAM" id="MobiDB-lite"/>
    </source>
</evidence>
<accession>F4WA50</accession>
<dbReference type="EMBL" id="GL888040">
    <property type="protein sequence ID" value="EGI68923.1"/>
    <property type="molecule type" value="Genomic_DNA"/>
</dbReference>
<evidence type="ECO:0000313" key="2">
    <source>
        <dbReference type="EMBL" id="EGI68923.1"/>
    </source>
</evidence>
<dbReference type="InParanoid" id="F4WA50"/>
<dbReference type="Proteomes" id="UP000007755">
    <property type="component" value="Unassembled WGS sequence"/>
</dbReference>
<evidence type="ECO:0000313" key="3">
    <source>
        <dbReference type="Proteomes" id="UP000007755"/>
    </source>
</evidence>
<dbReference type="AlphaFoldDB" id="F4WA50"/>
<protein>
    <submittedName>
        <fullName evidence="2">Uncharacterized protein</fullName>
    </submittedName>
</protein>
<keyword evidence="3" id="KW-1185">Reference proteome</keyword>
<organism evidence="3">
    <name type="scientific">Acromyrmex echinatior</name>
    <name type="common">Panamanian leafcutter ant</name>
    <name type="synonym">Acromyrmex octospinosus echinatior</name>
    <dbReference type="NCBI Taxonomy" id="103372"/>
    <lineage>
        <taxon>Eukaryota</taxon>
        <taxon>Metazoa</taxon>
        <taxon>Ecdysozoa</taxon>
        <taxon>Arthropoda</taxon>
        <taxon>Hexapoda</taxon>
        <taxon>Insecta</taxon>
        <taxon>Pterygota</taxon>
        <taxon>Neoptera</taxon>
        <taxon>Endopterygota</taxon>
        <taxon>Hymenoptera</taxon>
        <taxon>Apocrita</taxon>
        <taxon>Aculeata</taxon>
        <taxon>Formicoidea</taxon>
        <taxon>Formicidae</taxon>
        <taxon>Myrmicinae</taxon>
        <taxon>Acromyrmex</taxon>
    </lineage>
</organism>
<gene>
    <name evidence="2" type="ORF">G5I_02367</name>
</gene>